<dbReference type="EMBL" id="LZKI01000002">
    <property type="protein sequence ID" value="OBI47139.1"/>
    <property type="molecule type" value="Genomic_DNA"/>
</dbReference>
<sequence>MTTRPIVRGCSSDALTISLTVQLTSAAIGAGLAGVVVNTATGGEEMAAHLLFTVFTALSAAGVAVSYAATRATRQAEPVATGG</sequence>
<dbReference type="RefSeq" id="WP_065026678.1">
    <property type="nucleotide sequence ID" value="NZ_LZKI01000002.1"/>
</dbReference>
<feature type="transmembrane region" description="Helical" evidence="1">
    <location>
        <begin position="21"/>
        <end position="40"/>
    </location>
</feature>
<feature type="transmembrane region" description="Helical" evidence="1">
    <location>
        <begin position="46"/>
        <end position="69"/>
    </location>
</feature>
<gene>
    <name evidence="2" type="ORF">A5708_01600</name>
</gene>
<comment type="caution">
    <text evidence="2">The sequence shown here is derived from an EMBL/GenBank/DDBJ whole genome shotgun (WGS) entry which is preliminary data.</text>
</comment>
<keyword evidence="1" id="KW-1133">Transmembrane helix</keyword>
<dbReference type="AlphaFoldDB" id="A0A1A2Z937"/>
<keyword evidence="1" id="KW-0812">Transmembrane</keyword>
<evidence type="ECO:0000256" key="1">
    <source>
        <dbReference type="SAM" id="Phobius"/>
    </source>
</evidence>
<protein>
    <submittedName>
        <fullName evidence="2">Uncharacterized protein</fullName>
    </submittedName>
</protein>
<name>A0A1A2Z937_9MYCO</name>
<proteinExistence type="predicted"/>
<reference evidence="2 3" key="1">
    <citation type="submission" date="2016-06" db="EMBL/GenBank/DDBJ databases">
        <authorList>
            <person name="Kjaerup R.B."/>
            <person name="Dalgaard T.S."/>
            <person name="Juul-Madsen H.R."/>
        </authorList>
    </citation>
    <scope>NUCLEOTIDE SEQUENCE [LARGE SCALE GENOMIC DNA]</scope>
    <source>
        <strain evidence="2 3">E1334</strain>
    </source>
</reference>
<organism evidence="2 3">
    <name type="scientific">Mycobacterium colombiense</name>
    <dbReference type="NCBI Taxonomy" id="339268"/>
    <lineage>
        <taxon>Bacteria</taxon>
        <taxon>Bacillati</taxon>
        <taxon>Actinomycetota</taxon>
        <taxon>Actinomycetes</taxon>
        <taxon>Mycobacteriales</taxon>
        <taxon>Mycobacteriaceae</taxon>
        <taxon>Mycobacterium</taxon>
        <taxon>Mycobacterium avium complex (MAC)</taxon>
    </lineage>
</organism>
<evidence type="ECO:0000313" key="3">
    <source>
        <dbReference type="Proteomes" id="UP000091846"/>
    </source>
</evidence>
<accession>A0A1A2Z937</accession>
<keyword evidence="1" id="KW-0472">Membrane</keyword>
<evidence type="ECO:0000313" key="2">
    <source>
        <dbReference type="EMBL" id="OBI47139.1"/>
    </source>
</evidence>
<dbReference type="Proteomes" id="UP000091846">
    <property type="component" value="Unassembled WGS sequence"/>
</dbReference>